<proteinExistence type="predicted"/>
<feature type="non-terminal residue" evidence="2">
    <location>
        <position position="1"/>
    </location>
</feature>
<protein>
    <recommendedName>
        <fullName evidence="1">Prolow-density lipoprotein receptor-related protein 1-like beta-propeller domain-containing protein</fullName>
    </recommendedName>
</protein>
<gene>
    <name evidence="2" type="ORF">IAA63_02155</name>
</gene>
<comment type="caution">
    <text evidence="2">The sequence shown here is derived from an EMBL/GenBank/DDBJ whole genome shotgun (WGS) entry which is preliminary data.</text>
</comment>
<dbReference type="Proteomes" id="UP000886723">
    <property type="component" value="Unassembled WGS sequence"/>
</dbReference>
<accession>A0A9D1NTA8</accession>
<dbReference type="InterPro" id="IPR032485">
    <property type="entry name" value="LRP1-like_beta_prop"/>
</dbReference>
<dbReference type="SUPFAM" id="SSF63825">
    <property type="entry name" value="YWTD domain"/>
    <property type="match status" value="1"/>
</dbReference>
<dbReference type="Pfam" id="PF16472">
    <property type="entry name" value="DUF5050"/>
    <property type="match status" value="1"/>
</dbReference>
<dbReference type="Gene3D" id="2.120.10.30">
    <property type="entry name" value="TolB, C-terminal domain"/>
    <property type="match status" value="1"/>
</dbReference>
<organism evidence="2 3">
    <name type="scientific">Candidatus Pullilachnospira stercoravium</name>
    <dbReference type="NCBI Taxonomy" id="2840913"/>
    <lineage>
        <taxon>Bacteria</taxon>
        <taxon>Bacillati</taxon>
        <taxon>Bacillota</taxon>
        <taxon>Clostridia</taxon>
        <taxon>Lachnospirales</taxon>
        <taxon>Lachnospiraceae</taxon>
        <taxon>Lachnospiraceae incertae sedis</taxon>
        <taxon>Candidatus Pullilachnospira</taxon>
    </lineage>
</organism>
<sequence>ENTYQIEKCTEEDFTEEEIESTGGFWEDNTEGDPDVLGKLVSVDSRGNRTVLDRLLYYPDALENLISTENRFVYIGYPQLEAMNFKGRVYVSISKDGSDRTVTEAKDTPNILNLQYNEGYLYYGDNFDNVYRMDEDFGNRYQVATISGAFIGIVGTDIYYWSTDTQQPGIYRQNLAGTEQNVFVQPTGFADPGGGTAAVESRSSGDGSVIFQGSLQSASGEWSQSEEFTLEIPLE</sequence>
<dbReference type="EMBL" id="DVON01000042">
    <property type="protein sequence ID" value="HIV11928.1"/>
    <property type="molecule type" value="Genomic_DNA"/>
</dbReference>
<dbReference type="AlphaFoldDB" id="A0A9D1NTA8"/>
<reference evidence="2" key="2">
    <citation type="journal article" date="2021" name="PeerJ">
        <title>Extensive microbial diversity within the chicken gut microbiome revealed by metagenomics and culture.</title>
        <authorList>
            <person name="Gilroy R."/>
            <person name="Ravi A."/>
            <person name="Getino M."/>
            <person name="Pursley I."/>
            <person name="Horton D.L."/>
            <person name="Alikhan N.F."/>
            <person name="Baker D."/>
            <person name="Gharbi K."/>
            <person name="Hall N."/>
            <person name="Watson M."/>
            <person name="Adriaenssens E.M."/>
            <person name="Foster-Nyarko E."/>
            <person name="Jarju S."/>
            <person name="Secka A."/>
            <person name="Antonio M."/>
            <person name="Oren A."/>
            <person name="Chaudhuri R.R."/>
            <person name="La Ragione R."/>
            <person name="Hildebrand F."/>
            <person name="Pallen M.J."/>
        </authorList>
    </citation>
    <scope>NUCLEOTIDE SEQUENCE</scope>
    <source>
        <strain evidence="2">ChiBcec2-4451</strain>
    </source>
</reference>
<dbReference type="InterPro" id="IPR011042">
    <property type="entry name" value="6-blade_b-propeller_TolB-like"/>
</dbReference>
<evidence type="ECO:0000313" key="3">
    <source>
        <dbReference type="Proteomes" id="UP000886723"/>
    </source>
</evidence>
<name>A0A9D1NTA8_9FIRM</name>
<reference evidence="2" key="1">
    <citation type="submission" date="2020-10" db="EMBL/GenBank/DDBJ databases">
        <authorList>
            <person name="Gilroy R."/>
        </authorList>
    </citation>
    <scope>NUCLEOTIDE SEQUENCE</scope>
    <source>
        <strain evidence="2">ChiBcec2-4451</strain>
    </source>
</reference>
<evidence type="ECO:0000259" key="1">
    <source>
        <dbReference type="Pfam" id="PF16472"/>
    </source>
</evidence>
<evidence type="ECO:0000313" key="2">
    <source>
        <dbReference type="EMBL" id="HIV11928.1"/>
    </source>
</evidence>
<feature type="domain" description="Prolow-density lipoprotein receptor-related protein 1-like beta-propeller" evidence="1">
    <location>
        <begin position="116"/>
        <end position="182"/>
    </location>
</feature>